<evidence type="ECO:0000313" key="1">
    <source>
        <dbReference type="EMBL" id="RCH94089.1"/>
    </source>
</evidence>
<dbReference type="OrthoDB" id="2289277at2759"/>
<gene>
    <name evidence="1" type="ORF">CU097_012630</name>
</gene>
<reference evidence="1 2" key="1">
    <citation type="journal article" date="2018" name="G3 (Bethesda)">
        <title>Phylogenetic and Phylogenomic Definition of Rhizopus Species.</title>
        <authorList>
            <person name="Gryganskyi A.P."/>
            <person name="Golan J."/>
            <person name="Dolatabadi S."/>
            <person name="Mondo S."/>
            <person name="Robb S."/>
            <person name="Idnurm A."/>
            <person name="Muszewska A."/>
            <person name="Steczkiewicz K."/>
            <person name="Masonjones S."/>
            <person name="Liao H.L."/>
            <person name="Gajdeczka M.T."/>
            <person name="Anike F."/>
            <person name="Vuek A."/>
            <person name="Anishchenko I.M."/>
            <person name="Voigt K."/>
            <person name="de Hoog G.S."/>
            <person name="Smith M.E."/>
            <person name="Heitman J."/>
            <person name="Vilgalys R."/>
            <person name="Stajich J.E."/>
        </authorList>
    </citation>
    <scope>NUCLEOTIDE SEQUENCE [LARGE SCALE GENOMIC DNA]</scope>
    <source>
        <strain evidence="1 2">CBS 357.93</strain>
    </source>
</reference>
<organism evidence="1 2">
    <name type="scientific">Rhizopus azygosporus</name>
    <name type="common">Rhizopus microsporus var. azygosporus</name>
    <dbReference type="NCBI Taxonomy" id="86630"/>
    <lineage>
        <taxon>Eukaryota</taxon>
        <taxon>Fungi</taxon>
        <taxon>Fungi incertae sedis</taxon>
        <taxon>Mucoromycota</taxon>
        <taxon>Mucoromycotina</taxon>
        <taxon>Mucoromycetes</taxon>
        <taxon>Mucorales</taxon>
        <taxon>Mucorineae</taxon>
        <taxon>Rhizopodaceae</taxon>
        <taxon>Rhizopus</taxon>
    </lineage>
</organism>
<sequence>MIDCSSAETAAIRDVFEGSVQILLCHWHIWRAWDNEEQFLAYFRTRWLVKKELSCKAWQPSASFHMNNLIEPYHNQLKTFYPGRARRSRCDFLIYTLQETLMIDYRQETLKCLYGFQTVKLSPSDMKKKRLAYAFDEDTATSMVRRSEDDDDIYDCKPFTDNYIWHEIELKNGHLFRCNCPDDSKLCKHIFLVNRVTDVPYTLHSDVVVEADATGLNHNELAVTGINFADITNNSTSDNDICQELADSIDRFENLYISDLRRKKVMYSLQRDKLEVINHAAKTSYYMMKEAAVIPQTLPEHQR</sequence>
<dbReference type="Proteomes" id="UP000252139">
    <property type="component" value="Unassembled WGS sequence"/>
</dbReference>
<evidence type="ECO:0008006" key="3">
    <source>
        <dbReference type="Google" id="ProtNLM"/>
    </source>
</evidence>
<comment type="caution">
    <text evidence="1">The sequence shown here is derived from an EMBL/GenBank/DDBJ whole genome shotgun (WGS) entry which is preliminary data.</text>
</comment>
<dbReference type="AlphaFoldDB" id="A0A367JW52"/>
<accession>A0A367JW52</accession>
<keyword evidence="2" id="KW-1185">Reference proteome</keyword>
<dbReference type="STRING" id="86630.A0A367JW52"/>
<protein>
    <recommendedName>
        <fullName evidence="3">SWIM-type domain-containing protein</fullName>
    </recommendedName>
</protein>
<name>A0A367JW52_RHIAZ</name>
<proteinExistence type="predicted"/>
<evidence type="ECO:0000313" key="2">
    <source>
        <dbReference type="Proteomes" id="UP000252139"/>
    </source>
</evidence>
<dbReference type="EMBL" id="PJQL01000619">
    <property type="protein sequence ID" value="RCH94089.1"/>
    <property type="molecule type" value="Genomic_DNA"/>
</dbReference>